<dbReference type="Proteomes" id="UP000001072">
    <property type="component" value="Unassembled WGS sequence"/>
</dbReference>
<dbReference type="GeneID" id="18935384"/>
<proteinExistence type="predicted"/>
<dbReference type="EMBL" id="GL883123">
    <property type="protein sequence ID" value="EGG03714.1"/>
    <property type="molecule type" value="Genomic_DNA"/>
</dbReference>
<reference evidence="2" key="1">
    <citation type="journal article" date="2011" name="Proc. Natl. Acad. Sci. U.S.A.">
        <title>Obligate biotrophy features unraveled by the genomic analysis of rust fungi.</title>
        <authorList>
            <person name="Duplessis S."/>
            <person name="Cuomo C.A."/>
            <person name="Lin Y.-C."/>
            <person name="Aerts A."/>
            <person name="Tisserant E."/>
            <person name="Veneault-Fourrey C."/>
            <person name="Joly D.L."/>
            <person name="Hacquard S."/>
            <person name="Amselem J."/>
            <person name="Cantarel B.L."/>
            <person name="Chiu R."/>
            <person name="Coutinho P.M."/>
            <person name="Feau N."/>
            <person name="Field M."/>
            <person name="Frey P."/>
            <person name="Gelhaye E."/>
            <person name="Goldberg J."/>
            <person name="Grabherr M.G."/>
            <person name="Kodira C.D."/>
            <person name="Kohler A."/>
            <person name="Kuees U."/>
            <person name="Lindquist E.A."/>
            <person name="Lucas S.M."/>
            <person name="Mago R."/>
            <person name="Mauceli E."/>
            <person name="Morin E."/>
            <person name="Murat C."/>
            <person name="Pangilinan J.L."/>
            <person name="Park R."/>
            <person name="Pearson M."/>
            <person name="Quesneville H."/>
            <person name="Rouhier N."/>
            <person name="Sakthikumar S."/>
            <person name="Salamov A.A."/>
            <person name="Schmutz J."/>
            <person name="Selles B."/>
            <person name="Shapiro H."/>
            <person name="Tanguay P."/>
            <person name="Tuskan G.A."/>
            <person name="Henrissat B."/>
            <person name="Van de Peer Y."/>
            <person name="Rouze P."/>
            <person name="Ellis J.G."/>
            <person name="Dodds P.N."/>
            <person name="Schein J.E."/>
            <person name="Zhong S."/>
            <person name="Hamelin R.C."/>
            <person name="Grigoriev I.V."/>
            <person name="Szabo L.J."/>
            <person name="Martin F."/>
        </authorList>
    </citation>
    <scope>NUCLEOTIDE SEQUENCE [LARGE SCALE GENOMIC DNA]</scope>
    <source>
        <strain evidence="2">98AG31 / pathotype 3-4-7</strain>
    </source>
</reference>
<gene>
    <name evidence="1" type="ORF">MELLADRAFT_89953</name>
</gene>
<accession>F4RV79</accession>
<evidence type="ECO:0000313" key="2">
    <source>
        <dbReference type="Proteomes" id="UP000001072"/>
    </source>
</evidence>
<name>F4RV79_MELLP</name>
<sequence length="75" mass="8733">MISDQSRQSRSRTSYQNKRYQYLQRTFSILKSTIPSNKVRRRNTCHGGNQTAQEELEARRLDEAVAVDNKTIAVM</sequence>
<dbReference type="InParanoid" id="F4RV79"/>
<organism evidence="2">
    <name type="scientific">Melampsora larici-populina (strain 98AG31 / pathotype 3-4-7)</name>
    <name type="common">Poplar leaf rust fungus</name>
    <dbReference type="NCBI Taxonomy" id="747676"/>
    <lineage>
        <taxon>Eukaryota</taxon>
        <taxon>Fungi</taxon>
        <taxon>Dikarya</taxon>
        <taxon>Basidiomycota</taxon>
        <taxon>Pucciniomycotina</taxon>
        <taxon>Pucciniomycetes</taxon>
        <taxon>Pucciniales</taxon>
        <taxon>Melampsoraceae</taxon>
        <taxon>Melampsora</taxon>
    </lineage>
</organism>
<dbReference type="KEGG" id="mlr:MELLADRAFT_89953"/>
<evidence type="ECO:0000313" key="1">
    <source>
        <dbReference type="EMBL" id="EGG03714.1"/>
    </source>
</evidence>
<dbReference type="AlphaFoldDB" id="F4RV79"/>
<keyword evidence="2" id="KW-1185">Reference proteome</keyword>
<protein>
    <submittedName>
        <fullName evidence="1">Uncharacterized protein</fullName>
    </submittedName>
</protein>
<dbReference type="VEuPathDB" id="FungiDB:MELLADRAFT_89953"/>
<dbReference type="RefSeq" id="XP_007413161.1">
    <property type="nucleotide sequence ID" value="XM_007413099.1"/>
</dbReference>
<dbReference type="HOGENOM" id="CLU_2671578_0_0_1"/>